<dbReference type="Proteomes" id="UP000826540">
    <property type="component" value="Chromosome"/>
</dbReference>
<proteinExistence type="predicted"/>
<sequence length="92" mass="10219">MSSNPHDPNSINNLHGIYGSDWGVYSIRNSYGLYGSPYAVYSPYNTYCLNPPVVIYQGQPVLVVTRNPYFQTNGIPVIDPDFLLSVYAQLAA</sequence>
<evidence type="ECO:0000313" key="2">
    <source>
        <dbReference type="Proteomes" id="UP000826540"/>
    </source>
</evidence>
<dbReference type="EMBL" id="CP080598">
    <property type="protein sequence ID" value="QYX29802.1"/>
    <property type="molecule type" value="Genomic_DNA"/>
</dbReference>
<protein>
    <submittedName>
        <fullName evidence="1">Uncharacterized protein</fullName>
    </submittedName>
</protein>
<reference evidence="1 2" key="1">
    <citation type="journal article" date="2022" name="J. Am. Chem. Soc.">
        <title>Biosynthesis of Guanitoxin Enables Global Environmental Detection in Freshwater Cyanobacteria.</title>
        <authorList>
            <person name="Lima S.T."/>
            <person name="Fallon T.R."/>
            <person name="Cordoza J.L."/>
            <person name="Chekan J.R."/>
            <person name="Delbaje E."/>
            <person name="Hopiavuori A.R."/>
            <person name="Alvarenga D.O."/>
            <person name="Wood S.M."/>
            <person name="Luhavaya H."/>
            <person name="Baumgartner J.T."/>
            <person name="Dorr F.A."/>
            <person name="Etchegaray A."/>
            <person name="Pinto E."/>
            <person name="McKinnie S.M.K."/>
            <person name="Fiore M.F."/>
            <person name="Moore B.S."/>
        </authorList>
    </citation>
    <scope>NUCLEOTIDE SEQUENCE [LARGE SCALE GENOMIC DNA]</scope>
    <source>
        <strain evidence="1 2">ITEP-024</strain>
    </source>
</reference>
<dbReference type="RefSeq" id="WP_220608076.1">
    <property type="nucleotide sequence ID" value="NZ_CP080598.1"/>
</dbReference>
<accession>A0ABX8WTR7</accession>
<organism evidence="1 2">
    <name type="scientific">Sphaerospermopsis torques-reginae ITEP-024</name>
    <dbReference type="NCBI Taxonomy" id="984208"/>
    <lineage>
        <taxon>Bacteria</taxon>
        <taxon>Bacillati</taxon>
        <taxon>Cyanobacteriota</taxon>
        <taxon>Cyanophyceae</taxon>
        <taxon>Nostocales</taxon>
        <taxon>Aphanizomenonaceae</taxon>
        <taxon>Sphaerospermopsis</taxon>
        <taxon>Sphaerospermopsis torques-reginae</taxon>
    </lineage>
</organism>
<gene>
    <name evidence="1" type="ORF">K2F26_12455</name>
</gene>
<name>A0ABX8WTR7_9CYAN</name>
<keyword evidence="2" id="KW-1185">Reference proteome</keyword>
<evidence type="ECO:0000313" key="1">
    <source>
        <dbReference type="EMBL" id="QYX29802.1"/>
    </source>
</evidence>